<dbReference type="EMBL" id="UAPV01000001">
    <property type="protein sequence ID" value="SPT69109.1"/>
    <property type="molecule type" value="Genomic_DNA"/>
</dbReference>
<sequence length="43" mass="4861">MNKATISAKTYAKSDLKDQLSFAFFMMMGMCMMMYVSSAFLTS</sequence>
<name>A0A2X0V3K8_9GAMM</name>
<organism evidence="2 3">
    <name type="scientific">Anaerobiospirillum thomasii</name>
    <dbReference type="NCBI Taxonomy" id="179995"/>
    <lineage>
        <taxon>Bacteria</taxon>
        <taxon>Pseudomonadati</taxon>
        <taxon>Pseudomonadota</taxon>
        <taxon>Gammaproteobacteria</taxon>
        <taxon>Aeromonadales</taxon>
        <taxon>Succinivibrionaceae</taxon>
        <taxon>Anaerobiospirillum</taxon>
    </lineage>
</organism>
<evidence type="ECO:0000256" key="1">
    <source>
        <dbReference type="SAM" id="Phobius"/>
    </source>
</evidence>
<gene>
    <name evidence="2" type="ORF">NCTC13093_00472</name>
</gene>
<keyword evidence="3" id="KW-1185">Reference proteome</keyword>
<keyword evidence="1" id="KW-1133">Transmembrane helix</keyword>
<evidence type="ECO:0000313" key="3">
    <source>
        <dbReference type="Proteomes" id="UP000250086"/>
    </source>
</evidence>
<dbReference type="RefSeq" id="WP_258400057.1">
    <property type="nucleotide sequence ID" value="NZ_UAPU01000007.1"/>
</dbReference>
<keyword evidence="1" id="KW-0812">Transmembrane</keyword>
<evidence type="ECO:0000313" key="2">
    <source>
        <dbReference type="EMBL" id="SPT69109.1"/>
    </source>
</evidence>
<protein>
    <submittedName>
        <fullName evidence="2">Uncharacterized protein</fullName>
    </submittedName>
</protein>
<proteinExistence type="predicted"/>
<dbReference type="Proteomes" id="UP000250086">
    <property type="component" value="Unassembled WGS sequence"/>
</dbReference>
<accession>A0A2X0V3K8</accession>
<keyword evidence="1" id="KW-0472">Membrane</keyword>
<dbReference type="AlphaFoldDB" id="A0A2X0V3K8"/>
<feature type="transmembrane region" description="Helical" evidence="1">
    <location>
        <begin position="20"/>
        <end position="41"/>
    </location>
</feature>
<reference evidence="2 3" key="1">
    <citation type="submission" date="2018-06" db="EMBL/GenBank/DDBJ databases">
        <authorList>
            <consortium name="Pathogen Informatics"/>
            <person name="Doyle S."/>
        </authorList>
    </citation>
    <scope>NUCLEOTIDE SEQUENCE [LARGE SCALE GENOMIC DNA]</scope>
    <source>
        <strain evidence="2 3">NCTC13093</strain>
    </source>
</reference>